<dbReference type="InterPro" id="IPR050204">
    <property type="entry name" value="AraC_XylS_family_regulators"/>
</dbReference>
<keyword evidence="2" id="KW-0238">DNA-binding</keyword>
<accession>A0ABS1URW1</accession>
<organism evidence="5 6">
    <name type="scientific">Micromonospora fiedleri</name>
    <dbReference type="NCBI Taxonomy" id="1157498"/>
    <lineage>
        <taxon>Bacteria</taxon>
        <taxon>Bacillati</taxon>
        <taxon>Actinomycetota</taxon>
        <taxon>Actinomycetes</taxon>
        <taxon>Micromonosporales</taxon>
        <taxon>Micromonosporaceae</taxon>
        <taxon>Micromonospora</taxon>
    </lineage>
</organism>
<evidence type="ECO:0000256" key="3">
    <source>
        <dbReference type="ARBA" id="ARBA00023163"/>
    </source>
</evidence>
<dbReference type="Pfam" id="PF12833">
    <property type="entry name" value="HTH_18"/>
    <property type="match status" value="1"/>
</dbReference>
<dbReference type="InterPro" id="IPR018062">
    <property type="entry name" value="HTH_AraC-typ_CS"/>
</dbReference>
<evidence type="ECO:0000313" key="6">
    <source>
        <dbReference type="Proteomes" id="UP000661193"/>
    </source>
</evidence>
<dbReference type="Proteomes" id="UP000661193">
    <property type="component" value="Unassembled WGS sequence"/>
</dbReference>
<feature type="domain" description="HTH araC/xylS-type" evidence="4">
    <location>
        <begin position="22"/>
        <end position="120"/>
    </location>
</feature>
<protein>
    <submittedName>
        <fullName evidence="5">Helix-turn-helix transcriptional regulator</fullName>
    </submittedName>
</protein>
<dbReference type="Gene3D" id="1.10.10.60">
    <property type="entry name" value="Homeodomain-like"/>
    <property type="match status" value="2"/>
</dbReference>
<dbReference type="PANTHER" id="PTHR46796">
    <property type="entry name" value="HTH-TYPE TRANSCRIPTIONAL ACTIVATOR RHAS-RELATED"/>
    <property type="match status" value="1"/>
</dbReference>
<gene>
    <name evidence="5" type="ORF">JMF97_19575</name>
</gene>
<name>A0ABS1URW1_9ACTN</name>
<dbReference type="InterPro" id="IPR009057">
    <property type="entry name" value="Homeodomain-like_sf"/>
</dbReference>
<evidence type="ECO:0000256" key="2">
    <source>
        <dbReference type="ARBA" id="ARBA00023125"/>
    </source>
</evidence>
<reference evidence="5 6" key="1">
    <citation type="submission" date="2021-01" db="EMBL/GenBank/DDBJ databases">
        <title>Genome sequencing of Micromonospora fiedleri MG-37.</title>
        <authorList>
            <person name="Moreland P.E.J."/>
            <person name="Stach J.E.M."/>
        </authorList>
    </citation>
    <scope>NUCLEOTIDE SEQUENCE [LARGE SCALE GENOMIC DNA]</scope>
    <source>
        <strain evidence="5 6">MG-37</strain>
    </source>
</reference>
<dbReference type="InterPro" id="IPR018060">
    <property type="entry name" value="HTH_AraC"/>
</dbReference>
<dbReference type="PROSITE" id="PS00041">
    <property type="entry name" value="HTH_ARAC_FAMILY_1"/>
    <property type="match status" value="1"/>
</dbReference>
<evidence type="ECO:0000259" key="4">
    <source>
        <dbReference type="PROSITE" id="PS01124"/>
    </source>
</evidence>
<evidence type="ECO:0000256" key="1">
    <source>
        <dbReference type="ARBA" id="ARBA00023015"/>
    </source>
</evidence>
<dbReference type="PROSITE" id="PS01124">
    <property type="entry name" value="HTH_ARAC_FAMILY_2"/>
    <property type="match status" value="1"/>
</dbReference>
<keyword evidence="6" id="KW-1185">Reference proteome</keyword>
<dbReference type="SUPFAM" id="SSF46689">
    <property type="entry name" value="Homeodomain-like"/>
    <property type="match status" value="2"/>
</dbReference>
<proteinExistence type="predicted"/>
<keyword evidence="1" id="KW-0805">Transcription regulation</keyword>
<comment type="caution">
    <text evidence="5">The sequence shown here is derived from an EMBL/GenBank/DDBJ whole genome shotgun (WGS) entry which is preliminary data.</text>
</comment>
<dbReference type="SMART" id="SM00342">
    <property type="entry name" value="HTH_ARAC"/>
    <property type="match status" value="1"/>
</dbReference>
<dbReference type="EMBL" id="JAETXL010000006">
    <property type="protein sequence ID" value="MBL6278363.1"/>
    <property type="molecule type" value="Genomic_DNA"/>
</dbReference>
<evidence type="ECO:0000313" key="5">
    <source>
        <dbReference type="EMBL" id="MBL6278363.1"/>
    </source>
</evidence>
<keyword evidence="3" id="KW-0804">Transcription</keyword>
<sequence>MNIPSRSLYRYVTENPAEKGVERAIAVMYDNLADPVTIDDMARAAMFSKFHFARMFHRATGVSPGRFLSALRLQHAKRLLLDTSLYVSDISLQVGYNSVGTFSTRFTQHVGLSPTIFRRQQGFTPVIGTTAARGGRGQVHGEIRSPGSPPGLIFVGLFADRMPAGWPVRCTVLDRPGRFALTDVPDGDWYLLAHFVSTRDLDEAASHAYTGADGLAVGVYGPLRVRGRAVHAELGLRPMTLLDPPVLMALLDARKAAREVLARRAG</sequence>